<reference evidence="2 3" key="1">
    <citation type="journal article" date="2019" name="Nat. Microbiol.">
        <title>Expanding anaerobic alkane metabolism in the domain of Archaea.</title>
        <authorList>
            <person name="Wang Y."/>
            <person name="Wegener G."/>
            <person name="Hou J."/>
            <person name="Wang F."/>
            <person name="Xiao X."/>
        </authorList>
    </citation>
    <scope>NUCLEOTIDE SEQUENCE [LARGE SCALE GENOMIC DNA]</scope>
    <source>
        <strain evidence="2">WYZ-LMO10</strain>
    </source>
</reference>
<dbReference type="HAMAP" id="MF_00864">
    <property type="entry name" value="RNApol_arch_Rpo4"/>
    <property type="match status" value="1"/>
</dbReference>
<protein>
    <recommendedName>
        <fullName evidence="1">DNA-directed RNA polymerase subunit Rpo4</fullName>
        <ecNumber evidence="1">2.7.7.6</ecNumber>
    </recommendedName>
    <alternativeName>
        <fullName evidence="1">DNA-directed RNA polymerase subunit F</fullName>
    </alternativeName>
</protein>
<dbReference type="PANTHER" id="PTHR39646">
    <property type="entry name" value="RNA POLYMERASE RPB4"/>
    <property type="match status" value="1"/>
</dbReference>
<keyword evidence="1" id="KW-0808">Transferase</keyword>
<dbReference type="PIRSF" id="PIRSF005053">
    <property type="entry name" value="RNA_pol_F_arch"/>
    <property type="match status" value="1"/>
</dbReference>
<comment type="caution">
    <text evidence="2">The sequence shown here is derived from an EMBL/GenBank/DDBJ whole genome shotgun (WGS) entry which is preliminary data.</text>
</comment>
<comment type="similarity">
    <text evidence="1">Belongs to the eukaryotic RPB4 RNA polymerase subunit family.</text>
</comment>
<dbReference type="Pfam" id="PF03874">
    <property type="entry name" value="RNA_pol_Rpb4"/>
    <property type="match status" value="1"/>
</dbReference>
<dbReference type="Proteomes" id="UP000315399">
    <property type="component" value="Unassembled WGS sequence"/>
</dbReference>
<comment type="catalytic activity">
    <reaction evidence="1">
        <text>RNA(n) + a ribonucleoside 5'-triphosphate = RNA(n+1) + diphosphate</text>
        <dbReference type="Rhea" id="RHEA:21248"/>
        <dbReference type="Rhea" id="RHEA-COMP:14527"/>
        <dbReference type="Rhea" id="RHEA-COMP:17342"/>
        <dbReference type="ChEBI" id="CHEBI:33019"/>
        <dbReference type="ChEBI" id="CHEBI:61557"/>
        <dbReference type="ChEBI" id="CHEBI:140395"/>
        <dbReference type="EC" id="2.7.7.6"/>
    </reaction>
</comment>
<keyword evidence="1" id="KW-0804">Transcription</keyword>
<comment type="subunit">
    <text evidence="1">Part of the RNA polymerase complex. Forms a stalk with Rpo7 that extends from the main structure.</text>
</comment>
<evidence type="ECO:0000256" key="1">
    <source>
        <dbReference type="HAMAP-Rule" id="MF_00864"/>
    </source>
</evidence>
<dbReference type="InterPro" id="IPR010924">
    <property type="entry name" value="Rpo4"/>
</dbReference>
<comment type="function">
    <text evidence="1">DNA-dependent RNA polymerase (RNAP) catalyzes the transcription of DNA into RNA using the four ribonucleoside triphosphates as substrates. This subunit is less well bound than the others.</text>
</comment>
<dbReference type="PANTHER" id="PTHR39646:SF1">
    <property type="entry name" value="DNA-DIRECTED RNA POLYMERASE SUBUNIT RPO4"/>
    <property type="match status" value="1"/>
</dbReference>
<sequence length="110" mass="12703">MPREVVKEEILTLPQVKKLLEQREKEGELSYLQRLTYDYSLKLSKLSPEKAEELLNRLKSEGISPILAAQIVNIMPKTVDELRTIFASESKPFLPSELEKILTVVNSYRE</sequence>
<dbReference type="GO" id="GO:0003899">
    <property type="term" value="F:DNA-directed RNA polymerase activity"/>
    <property type="evidence" value="ECO:0007669"/>
    <property type="project" value="UniProtKB-UniRule"/>
</dbReference>
<dbReference type="InterPro" id="IPR044876">
    <property type="entry name" value="HRDC_dom_sf"/>
</dbReference>
<dbReference type="Gene3D" id="6.10.140.10">
    <property type="match status" value="1"/>
</dbReference>
<dbReference type="InterPro" id="IPR005574">
    <property type="entry name" value="Rpb4/RPC9"/>
</dbReference>
<keyword evidence="1 2" id="KW-0240">DNA-directed RNA polymerase</keyword>
<accession>A0A523BAX5</accession>
<dbReference type="EC" id="2.7.7.6" evidence="1"/>
<dbReference type="GO" id="GO:0000166">
    <property type="term" value="F:nucleotide binding"/>
    <property type="evidence" value="ECO:0007669"/>
    <property type="project" value="InterPro"/>
</dbReference>
<dbReference type="AlphaFoldDB" id="A0A523BAX5"/>
<dbReference type="GO" id="GO:0005737">
    <property type="term" value="C:cytoplasm"/>
    <property type="evidence" value="ECO:0007669"/>
    <property type="project" value="UniProtKB-SubCell"/>
</dbReference>
<keyword evidence="1" id="KW-0548">Nucleotidyltransferase</keyword>
<comment type="subcellular location">
    <subcellularLocation>
        <location evidence="1">Cytoplasm</location>
    </subcellularLocation>
</comment>
<keyword evidence="1" id="KW-0963">Cytoplasm</keyword>
<evidence type="ECO:0000313" key="3">
    <source>
        <dbReference type="Proteomes" id="UP000315399"/>
    </source>
</evidence>
<dbReference type="SUPFAM" id="SSF47819">
    <property type="entry name" value="HRDC-like"/>
    <property type="match status" value="1"/>
</dbReference>
<dbReference type="GO" id="GO:0000428">
    <property type="term" value="C:DNA-directed RNA polymerase complex"/>
    <property type="evidence" value="ECO:0007669"/>
    <property type="project" value="UniProtKB-KW"/>
</dbReference>
<dbReference type="GO" id="GO:0006352">
    <property type="term" value="P:DNA-templated transcription initiation"/>
    <property type="evidence" value="ECO:0007669"/>
    <property type="project" value="InterPro"/>
</dbReference>
<name>A0A523BAX5_9CREN</name>
<dbReference type="Gene3D" id="1.10.150.80">
    <property type="entry name" value="HRDC domain"/>
    <property type="match status" value="1"/>
</dbReference>
<organism evidence="2 3">
    <name type="scientific">Thermoproteota archaeon</name>
    <dbReference type="NCBI Taxonomy" id="2056631"/>
    <lineage>
        <taxon>Archaea</taxon>
        <taxon>Thermoproteota</taxon>
    </lineage>
</organism>
<proteinExistence type="inferred from homology"/>
<dbReference type="EMBL" id="QNVH01000047">
    <property type="protein sequence ID" value="TDA38101.1"/>
    <property type="molecule type" value="Genomic_DNA"/>
</dbReference>
<dbReference type="InterPro" id="IPR010997">
    <property type="entry name" value="HRDC-like_sf"/>
</dbReference>
<evidence type="ECO:0000313" key="2">
    <source>
        <dbReference type="EMBL" id="TDA38101.1"/>
    </source>
</evidence>
<gene>
    <name evidence="1" type="primary">rpo4</name>
    <name evidence="1" type="synonym">rpoF</name>
    <name evidence="2" type="ORF">DSO08_04705</name>
</gene>